<organism evidence="2 3">
    <name type="scientific">Kocuria rhizophila (strain ATCC 9341 / DSM 348 / NBRC 103217 / DC2201)</name>
    <dbReference type="NCBI Taxonomy" id="378753"/>
    <lineage>
        <taxon>Bacteria</taxon>
        <taxon>Bacillati</taxon>
        <taxon>Actinomycetota</taxon>
        <taxon>Actinomycetes</taxon>
        <taxon>Micrococcales</taxon>
        <taxon>Micrococcaceae</taxon>
        <taxon>Kocuria</taxon>
    </lineage>
</organism>
<dbReference type="Pfam" id="PF20240">
    <property type="entry name" value="DUF6597"/>
    <property type="match status" value="1"/>
</dbReference>
<sequence length="208" mass="22340">MVAKTVPNGRGVPYPEHPPVTFRRLPASVQTDELVAWWWICEWDVPVGQHSNQQVLAFPALNFTVDDRGAGISGATSSASTRELTGRGWVIGALLKPAATPVFTFDPASLRNRLEPLHLPGLHSRVADRAATGHLDSAVDVLSRWLVARAGALDDSALTANHMGRLATTDPQITSVSGLADAVGVSQSGLCRLARRYVGVSPYSMIRR</sequence>
<name>B2GFG3_KOCRD</name>
<evidence type="ECO:0000313" key="3">
    <source>
        <dbReference type="Proteomes" id="UP000008838"/>
    </source>
</evidence>
<dbReference type="KEGG" id="krh:KRH_02960"/>
<evidence type="ECO:0000313" key="2">
    <source>
        <dbReference type="EMBL" id="BAG28643.1"/>
    </source>
</evidence>
<keyword evidence="3" id="KW-1185">Reference proteome</keyword>
<dbReference type="AlphaFoldDB" id="B2GFG3"/>
<dbReference type="eggNOG" id="COG2207">
    <property type="taxonomic scope" value="Bacteria"/>
</dbReference>
<dbReference type="Proteomes" id="UP000008838">
    <property type="component" value="Chromosome"/>
</dbReference>
<protein>
    <submittedName>
        <fullName evidence="2">Putative AraC family transcriptional regulator</fullName>
    </submittedName>
</protein>
<proteinExistence type="predicted"/>
<dbReference type="STRING" id="378753.KRH_02960"/>
<accession>B2GFG3</accession>
<evidence type="ECO:0000259" key="1">
    <source>
        <dbReference type="Pfam" id="PF20240"/>
    </source>
</evidence>
<dbReference type="OrthoDB" id="2559672at2"/>
<dbReference type="InterPro" id="IPR046532">
    <property type="entry name" value="DUF6597"/>
</dbReference>
<dbReference type="EMBL" id="AP009152">
    <property type="protein sequence ID" value="BAG28643.1"/>
    <property type="molecule type" value="Genomic_DNA"/>
</dbReference>
<dbReference type="HOGENOM" id="CLU_066193_5_0_11"/>
<feature type="domain" description="DUF6597" evidence="1">
    <location>
        <begin position="26"/>
        <end position="109"/>
    </location>
</feature>
<reference evidence="2 3" key="1">
    <citation type="journal article" date="2008" name="J. Bacteriol.">
        <title>Complete genome sequence of the soil actinomycete Kocuria rhizophila.</title>
        <authorList>
            <person name="Takarada H."/>
            <person name="Sekine M."/>
            <person name="Kosugi H."/>
            <person name="Matsuo Y."/>
            <person name="Fujisawa T."/>
            <person name="Omata S."/>
            <person name="Kishi E."/>
            <person name="Shimizu A."/>
            <person name="Tsukatani N."/>
            <person name="Tanikawa S."/>
            <person name="Fujita N."/>
            <person name="Harayama S."/>
        </authorList>
    </citation>
    <scope>NUCLEOTIDE SEQUENCE [LARGE SCALE GENOMIC DNA]</scope>
    <source>
        <strain evidence="3">ATCC 9341 / DSM 348 / NBRC 103217 / DC2201</strain>
    </source>
</reference>
<gene>
    <name evidence="2" type="ordered locus">KRH_02960</name>
</gene>
<dbReference type="RefSeq" id="WP_012397370.1">
    <property type="nucleotide sequence ID" value="NC_010617.1"/>
</dbReference>